<evidence type="ECO:0000313" key="3">
    <source>
        <dbReference type="Proteomes" id="UP000761574"/>
    </source>
</evidence>
<organism evidence="2 3">
    <name type="scientific">Shewanella algidipiscicola</name>
    <dbReference type="NCBI Taxonomy" id="614070"/>
    <lineage>
        <taxon>Bacteria</taxon>
        <taxon>Pseudomonadati</taxon>
        <taxon>Pseudomonadota</taxon>
        <taxon>Gammaproteobacteria</taxon>
        <taxon>Alteromonadales</taxon>
        <taxon>Shewanellaceae</taxon>
        <taxon>Shewanella</taxon>
    </lineage>
</organism>
<proteinExistence type="predicted"/>
<dbReference type="Proteomes" id="UP000761574">
    <property type="component" value="Unassembled WGS sequence"/>
</dbReference>
<name>A0ABQ4PNJ8_9GAMM</name>
<dbReference type="PANTHER" id="PTHR39173">
    <property type="entry name" value="ACETYLTRANSFERASE"/>
    <property type="match status" value="1"/>
</dbReference>
<dbReference type="SUPFAM" id="SSF55729">
    <property type="entry name" value="Acyl-CoA N-acyltransferases (Nat)"/>
    <property type="match status" value="1"/>
</dbReference>
<dbReference type="CDD" id="cd04301">
    <property type="entry name" value="NAT_SF"/>
    <property type="match status" value="1"/>
</dbReference>
<dbReference type="InterPro" id="IPR000182">
    <property type="entry name" value="GNAT_dom"/>
</dbReference>
<dbReference type="PANTHER" id="PTHR39173:SF1">
    <property type="entry name" value="ACETYLTRANSFERASE"/>
    <property type="match status" value="1"/>
</dbReference>
<dbReference type="InterPro" id="IPR016181">
    <property type="entry name" value="Acyl_CoA_acyltransferase"/>
</dbReference>
<dbReference type="PROSITE" id="PS51186">
    <property type="entry name" value="GNAT"/>
    <property type="match status" value="1"/>
</dbReference>
<dbReference type="RefSeq" id="WP_119979134.1">
    <property type="nucleotide sequence ID" value="NZ_BPFB01000041.1"/>
</dbReference>
<evidence type="ECO:0000313" key="2">
    <source>
        <dbReference type="EMBL" id="GIU49745.1"/>
    </source>
</evidence>
<comment type="caution">
    <text evidence="2">The sequence shown here is derived from an EMBL/GenBank/DDBJ whole genome shotgun (WGS) entry which is preliminary data.</text>
</comment>
<keyword evidence="3" id="KW-1185">Reference proteome</keyword>
<gene>
    <name evidence="2" type="ORF">TUM4630_29060</name>
</gene>
<dbReference type="Pfam" id="PF00583">
    <property type="entry name" value="Acetyltransf_1"/>
    <property type="match status" value="1"/>
</dbReference>
<evidence type="ECO:0000259" key="1">
    <source>
        <dbReference type="PROSITE" id="PS51186"/>
    </source>
</evidence>
<sequence length="167" mass="19095">MELLLPIMQYQASYLSYIDELGDEERYPFPLDFEHHDFEAMLAKMARFAQGKDLPPGYAASTTLWLIYEGEIIGVTNIRHYLTTQIAHCGGHIGLSIRPSQRGKNWGKRLMQLSIEHLRQRGVVQVHLHCLQSNLASAKAIIRNGGMLDSEVNMKGQWVQRYVVDLK</sequence>
<dbReference type="Gene3D" id="3.40.630.30">
    <property type="match status" value="1"/>
</dbReference>
<feature type="domain" description="N-acetyltransferase" evidence="1">
    <location>
        <begin position="5"/>
        <end position="167"/>
    </location>
</feature>
<protein>
    <submittedName>
        <fullName evidence="2">Acetyltransferase</fullName>
    </submittedName>
</protein>
<dbReference type="EMBL" id="BPFB01000041">
    <property type="protein sequence ID" value="GIU49745.1"/>
    <property type="molecule type" value="Genomic_DNA"/>
</dbReference>
<reference evidence="2 3" key="1">
    <citation type="submission" date="2021-05" db="EMBL/GenBank/DDBJ databases">
        <title>Molecular characterization for Shewanella algae harboring chromosomal blaOXA-55-like strains isolated from clinical and environment sample.</title>
        <authorList>
            <person name="Ohama Y."/>
            <person name="Aoki K."/>
            <person name="Harada S."/>
            <person name="Moriya K."/>
            <person name="Ishii Y."/>
            <person name="Tateda K."/>
        </authorList>
    </citation>
    <scope>NUCLEOTIDE SEQUENCE [LARGE SCALE GENOMIC DNA]</scope>
    <source>
        <strain evidence="2 3">LMG 23746</strain>
    </source>
</reference>
<accession>A0ABQ4PNJ8</accession>